<dbReference type="SUPFAM" id="SSF56436">
    <property type="entry name" value="C-type lectin-like"/>
    <property type="match status" value="1"/>
</dbReference>
<dbReference type="CDD" id="cd00037">
    <property type="entry name" value="CLECT"/>
    <property type="match status" value="1"/>
</dbReference>
<dbReference type="AlphaFoldDB" id="A0A8W8N669"/>
<name>A0A8W8N669_MAGGI</name>
<evidence type="ECO:0008006" key="3">
    <source>
        <dbReference type="Google" id="ProtNLM"/>
    </source>
</evidence>
<protein>
    <recommendedName>
        <fullName evidence="3">C-type lectin domain-containing protein</fullName>
    </recommendedName>
</protein>
<dbReference type="EnsemblMetazoa" id="G4447.1">
    <property type="protein sequence ID" value="G4447.1:cds"/>
    <property type="gene ID" value="G4447"/>
</dbReference>
<sequence length="153" mass="17930">MVGTKYYVAYSTSNQHKSINYFEYCNNLASLNYTWNSTYSVCYRYHTEVLLPDQYKEACQSEDSRSRVMLLDSDEMFNFTTAITKENIAGPLYLQGLRLDNNTFVDDEGRQITYFKWDDGEPDTGNYLRTDRNTYLQKTASGSGSYRFICRIY</sequence>
<dbReference type="InterPro" id="IPR016187">
    <property type="entry name" value="CTDL_fold"/>
</dbReference>
<dbReference type="Proteomes" id="UP000005408">
    <property type="component" value="Unassembled WGS sequence"/>
</dbReference>
<dbReference type="InterPro" id="IPR016186">
    <property type="entry name" value="C-type_lectin-like/link_sf"/>
</dbReference>
<organism evidence="1 2">
    <name type="scientific">Magallana gigas</name>
    <name type="common">Pacific oyster</name>
    <name type="synonym">Crassostrea gigas</name>
    <dbReference type="NCBI Taxonomy" id="29159"/>
    <lineage>
        <taxon>Eukaryota</taxon>
        <taxon>Metazoa</taxon>
        <taxon>Spiralia</taxon>
        <taxon>Lophotrochozoa</taxon>
        <taxon>Mollusca</taxon>
        <taxon>Bivalvia</taxon>
        <taxon>Autobranchia</taxon>
        <taxon>Pteriomorphia</taxon>
        <taxon>Ostreida</taxon>
        <taxon>Ostreoidea</taxon>
        <taxon>Ostreidae</taxon>
        <taxon>Magallana</taxon>
    </lineage>
</organism>
<dbReference type="Gene3D" id="3.10.100.10">
    <property type="entry name" value="Mannose-Binding Protein A, subunit A"/>
    <property type="match status" value="1"/>
</dbReference>
<evidence type="ECO:0000313" key="1">
    <source>
        <dbReference type="EnsemblMetazoa" id="G4447.1:cds"/>
    </source>
</evidence>
<accession>A0A8W8N669</accession>
<proteinExistence type="predicted"/>
<evidence type="ECO:0000313" key="2">
    <source>
        <dbReference type="Proteomes" id="UP000005408"/>
    </source>
</evidence>
<keyword evidence="2" id="KW-1185">Reference proteome</keyword>
<reference evidence="1" key="1">
    <citation type="submission" date="2022-08" db="UniProtKB">
        <authorList>
            <consortium name="EnsemblMetazoa"/>
        </authorList>
    </citation>
    <scope>IDENTIFICATION</scope>
    <source>
        <strain evidence="1">05x7-T-G4-1.051#20</strain>
    </source>
</reference>